<feature type="transmembrane region" description="Helical" evidence="1">
    <location>
        <begin position="54"/>
        <end position="79"/>
    </location>
</feature>
<reference evidence="2 3" key="1">
    <citation type="journal article" date="2016" name="Nat. Commun.">
        <title>Thousands of microbial genomes shed light on interconnected biogeochemical processes in an aquifer system.</title>
        <authorList>
            <person name="Anantharaman K."/>
            <person name="Brown C.T."/>
            <person name="Hug L.A."/>
            <person name="Sharon I."/>
            <person name="Castelle C.J."/>
            <person name="Probst A.J."/>
            <person name="Thomas B.C."/>
            <person name="Singh A."/>
            <person name="Wilkins M.J."/>
            <person name="Karaoz U."/>
            <person name="Brodie E.L."/>
            <person name="Williams K.H."/>
            <person name="Hubbard S.S."/>
            <person name="Banfield J.F."/>
        </authorList>
    </citation>
    <scope>NUCLEOTIDE SEQUENCE [LARGE SCALE GENOMIC DNA]</scope>
</reference>
<feature type="transmembrane region" description="Helical" evidence="1">
    <location>
        <begin position="91"/>
        <end position="109"/>
    </location>
</feature>
<comment type="caution">
    <text evidence="2">The sequence shown here is derived from an EMBL/GenBank/DDBJ whole genome shotgun (WGS) entry which is preliminary data.</text>
</comment>
<gene>
    <name evidence="2" type="ORF">A2893_04340</name>
</gene>
<feature type="transmembrane region" description="Helical" evidence="1">
    <location>
        <begin position="31"/>
        <end position="48"/>
    </location>
</feature>
<feature type="transmembrane region" description="Helical" evidence="1">
    <location>
        <begin position="229"/>
        <end position="246"/>
    </location>
</feature>
<evidence type="ECO:0008006" key="4">
    <source>
        <dbReference type="Google" id="ProtNLM"/>
    </source>
</evidence>
<sequence>MNIRNFVIFVIPLGILFWPLSLFLANTPSDFLSYFLPVIFILLSFLIYKKQWNFYQIPILFIPIVEPKLTLFPVVFLLTDLIFGHREKTKIIFLIISTILLFVFWKPLWGQTIFIKDYEARQEVIRDTQLYPSIFLARTFHNKARIIVDKFIFNFFALTDPNNYFFGFAPRQIVNNQNLVKFPFFAIVFVFYGLFFIRKAENKKFITLVFLSSIISLSILSIFDRNDFVLWIPMALLFIHGVNLFTKKYKFSFWILVLFIIFTIPELLRIVLQYSR</sequence>
<keyword evidence="1" id="KW-0812">Transmembrane</keyword>
<feature type="transmembrane region" description="Helical" evidence="1">
    <location>
        <begin position="6"/>
        <end position="24"/>
    </location>
</feature>
<organism evidence="2 3">
    <name type="scientific">Candidatus Woesebacteria bacterium RIFCSPLOWO2_01_FULL_39_25</name>
    <dbReference type="NCBI Taxonomy" id="1802521"/>
    <lineage>
        <taxon>Bacteria</taxon>
        <taxon>Candidatus Woeseibacteriota</taxon>
    </lineage>
</organism>
<protein>
    <recommendedName>
        <fullName evidence="4">Glycosyltransferase RgtA/B/C/D-like domain-containing protein</fullName>
    </recommendedName>
</protein>
<evidence type="ECO:0000313" key="2">
    <source>
        <dbReference type="EMBL" id="OGM64854.1"/>
    </source>
</evidence>
<feature type="transmembrane region" description="Helical" evidence="1">
    <location>
        <begin position="253"/>
        <end position="272"/>
    </location>
</feature>
<proteinExistence type="predicted"/>
<evidence type="ECO:0000313" key="3">
    <source>
        <dbReference type="Proteomes" id="UP000176725"/>
    </source>
</evidence>
<dbReference type="STRING" id="1802521.A2893_04340"/>
<accession>A0A1F8BLA9</accession>
<evidence type="ECO:0000256" key="1">
    <source>
        <dbReference type="SAM" id="Phobius"/>
    </source>
</evidence>
<dbReference type="EMBL" id="MGHH01000007">
    <property type="protein sequence ID" value="OGM64854.1"/>
    <property type="molecule type" value="Genomic_DNA"/>
</dbReference>
<feature type="transmembrane region" description="Helical" evidence="1">
    <location>
        <begin position="205"/>
        <end position="223"/>
    </location>
</feature>
<keyword evidence="1" id="KW-1133">Transmembrane helix</keyword>
<dbReference type="Proteomes" id="UP000176725">
    <property type="component" value="Unassembled WGS sequence"/>
</dbReference>
<keyword evidence="1" id="KW-0472">Membrane</keyword>
<dbReference type="AlphaFoldDB" id="A0A1F8BLA9"/>
<name>A0A1F8BLA9_9BACT</name>
<feature type="transmembrane region" description="Helical" evidence="1">
    <location>
        <begin position="179"/>
        <end position="198"/>
    </location>
</feature>